<dbReference type="HOGENOM" id="CLU_039641_0_0_1"/>
<protein>
    <submittedName>
        <fullName evidence="4">Uncharacterized protein</fullName>
    </submittedName>
</protein>
<evidence type="ECO:0000256" key="1">
    <source>
        <dbReference type="SAM" id="Coils"/>
    </source>
</evidence>
<organism evidence="4 5">
    <name type="scientific">Bipolaris oryzae ATCC 44560</name>
    <dbReference type="NCBI Taxonomy" id="930090"/>
    <lineage>
        <taxon>Eukaryota</taxon>
        <taxon>Fungi</taxon>
        <taxon>Dikarya</taxon>
        <taxon>Ascomycota</taxon>
        <taxon>Pezizomycotina</taxon>
        <taxon>Dothideomycetes</taxon>
        <taxon>Pleosporomycetidae</taxon>
        <taxon>Pleosporales</taxon>
        <taxon>Pleosporineae</taxon>
        <taxon>Pleosporaceae</taxon>
        <taxon>Bipolaris</taxon>
    </lineage>
</organism>
<keyword evidence="3" id="KW-0812">Transmembrane</keyword>
<dbReference type="KEGG" id="bor:COCMIDRAFT_7672"/>
<dbReference type="Proteomes" id="UP000054032">
    <property type="component" value="Unassembled WGS sequence"/>
</dbReference>
<reference evidence="4 5" key="1">
    <citation type="journal article" date="2013" name="PLoS Genet.">
        <title>Comparative genome structure, secondary metabolite, and effector coding capacity across Cochliobolus pathogens.</title>
        <authorList>
            <person name="Condon B.J."/>
            <person name="Leng Y."/>
            <person name="Wu D."/>
            <person name="Bushley K.E."/>
            <person name="Ohm R.A."/>
            <person name="Otillar R."/>
            <person name="Martin J."/>
            <person name="Schackwitz W."/>
            <person name="Grimwood J."/>
            <person name="MohdZainudin N."/>
            <person name="Xue C."/>
            <person name="Wang R."/>
            <person name="Manning V.A."/>
            <person name="Dhillon B."/>
            <person name="Tu Z.J."/>
            <person name="Steffenson B.J."/>
            <person name="Salamov A."/>
            <person name="Sun H."/>
            <person name="Lowry S."/>
            <person name="LaButti K."/>
            <person name="Han J."/>
            <person name="Copeland A."/>
            <person name="Lindquist E."/>
            <person name="Barry K."/>
            <person name="Schmutz J."/>
            <person name="Baker S.E."/>
            <person name="Ciuffetti L.M."/>
            <person name="Grigoriev I.V."/>
            <person name="Zhong S."/>
            <person name="Turgeon B.G."/>
        </authorList>
    </citation>
    <scope>NUCLEOTIDE SEQUENCE [LARGE SCALE GENOMIC DNA]</scope>
    <source>
        <strain evidence="4 5">ATCC 44560</strain>
    </source>
</reference>
<sequence>MLGFILQNDVFLAAILNVVLNFPGVRYFWDPAVGLTLAKQRASIPRVGATQIATLSPEPTILKPTSILPPEPATFTPISTLPLKPVVWKPFSTLRPEPVTLTETVTLIVDATTQEQQGTAWAHYPTESAALPVNPTQCCTEVALYEPKSKFQAWTGWAMLILPVIILSMLYLALRSGFVIIKLPAAEGQIEETKIDPAKDKKSEQEMEAEACGMFKDLDRSRQEMQRLIESVEKRDAMLECLGIFKDNDTTPDEESLKQLVKNRKKSLEANEDSLRKLQAEKIACLEKIQELEAEKPKMVEDIKNQFDQHYAQDVNPKYQESLNDKDFSIQYWRNAFFNNEKDEAMEANYRLCEEKEAELAQLRTLPAQISDLEQALHDATKQIETLQQEKKDQGIADRRRWMLEKDDLCKKHNDVTEALKAELKEAKQLSKLSKETSKAQQDSSADATADKKQAESLKKEHEAMMTEASELRKQIEAINNIVDEVVQDSEKLRSERDGLREALEKLEKEKATEKKATEEKK</sequence>
<evidence type="ECO:0000256" key="3">
    <source>
        <dbReference type="SAM" id="Phobius"/>
    </source>
</evidence>
<accession>W6ZH24</accession>
<feature type="compositionally biased region" description="Basic and acidic residues" evidence="2">
    <location>
        <begin position="449"/>
        <end position="471"/>
    </location>
</feature>
<dbReference type="RefSeq" id="XP_007690656.1">
    <property type="nucleotide sequence ID" value="XM_007692466.1"/>
</dbReference>
<feature type="compositionally biased region" description="Low complexity" evidence="2">
    <location>
        <begin position="439"/>
        <end position="448"/>
    </location>
</feature>
<keyword evidence="1" id="KW-0175">Coiled coil</keyword>
<name>W6ZH24_COCMI</name>
<dbReference type="OrthoDB" id="3692576at2759"/>
<keyword evidence="3" id="KW-1133">Transmembrane helix</keyword>
<dbReference type="GeneID" id="19125356"/>
<evidence type="ECO:0000256" key="2">
    <source>
        <dbReference type="SAM" id="MobiDB-lite"/>
    </source>
</evidence>
<evidence type="ECO:0000313" key="4">
    <source>
        <dbReference type="EMBL" id="EUC42831.1"/>
    </source>
</evidence>
<dbReference type="AlphaFoldDB" id="W6ZH24"/>
<proteinExistence type="predicted"/>
<keyword evidence="5" id="KW-1185">Reference proteome</keyword>
<evidence type="ECO:0000313" key="5">
    <source>
        <dbReference type="Proteomes" id="UP000054032"/>
    </source>
</evidence>
<feature type="coiled-coil region" evidence="1">
    <location>
        <begin position="215"/>
        <end position="295"/>
    </location>
</feature>
<keyword evidence="3" id="KW-0472">Membrane</keyword>
<dbReference type="EMBL" id="KI964048">
    <property type="protein sequence ID" value="EUC42831.1"/>
    <property type="molecule type" value="Genomic_DNA"/>
</dbReference>
<feature type="region of interest" description="Disordered" evidence="2">
    <location>
        <begin position="430"/>
        <end position="471"/>
    </location>
</feature>
<feature type="transmembrane region" description="Helical" evidence="3">
    <location>
        <begin position="154"/>
        <end position="174"/>
    </location>
</feature>
<gene>
    <name evidence="4" type="ORF">COCMIDRAFT_7672</name>
</gene>